<dbReference type="EMBL" id="AWSJ01000126">
    <property type="protein sequence ID" value="ERI09971.1"/>
    <property type="molecule type" value="Genomic_DNA"/>
</dbReference>
<feature type="domain" description="SLH" evidence="2">
    <location>
        <begin position="95"/>
        <end position="156"/>
    </location>
</feature>
<dbReference type="PATRIC" id="fig|649747.3.peg.1718"/>
<accession>U1YGP8</accession>
<dbReference type="PANTHER" id="PTHR43308:SF5">
    <property type="entry name" value="S-LAYER PROTEIN _ PEPTIDOGLYCAN ENDO-BETA-N-ACETYLGLUCOSAMINIDASE"/>
    <property type="match status" value="1"/>
</dbReference>
<keyword evidence="1" id="KW-0732">Signal</keyword>
<dbReference type="AlphaFoldDB" id="U1YGP8"/>
<dbReference type="Pfam" id="PF00395">
    <property type="entry name" value="SLH"/>
    <property type="match status" value="3"/>
</dbReference>
<dbReference type="PROSITE" id="PS51272">
    <property type="entry name" value="SLH"/>
    <property type="match status" value="3"/>
</dbReference>
<proteinExistence type="predicted"/>
<feature type="signal peptide" evidence="1">
    <location>
        <begin position="1"/>
        <end position="30"/>
    </location>
</feature>
<comment type="caution">
    <text evidence="3">The sequence shown here is derived from an EMBL/GenBank/DDBJ whole genome shotgun (WGS) entry which is preliminary data.</text>
</comment>
<reference evidence="3 4" key="1">
    <citation type="submission" date="2013-08" db="EMBL/GenBank/DDBJ databases">
        <authorList>
            <person name="Weinstock G."/>
            <person name="Sodergren E."/>
            <person name="Wylie T."/>
            <person name="Fulton L."/>
            <person name="Fulton R."/>
            <person name="Fronick C."/>
            <person name="O'Laughlin M."/>
            <person name="Godfrey J."/>
            <person name="Miner T."/>
            <person name="Herter B."/>
            <person name="Appelbaum E."/>
            <person name="Cordes M."/>
            <person name="Lek S."/>
            <person name="Wollam A."/>
            <person name="Pepin K.H."/>
            <person name="Palsikar V.B."/>
            <person name="Mitreva M."/>
            <person name="Wilson R.K."/>
        </authorList>
    </citation>
    <scope>NUCLEOTIDE SEQUENCE [LARGE SCALE GENOMIC DNA]</scope>
    <source>
        <strain evidence="3 4">ATCC 12856</strain>
    </source>
</reference>
<dbReference type="STRING" id="649747.HMPREF0083_01900"/>
<protein>
    <recommendedName>
        <fullName evidence="2">SLH domain-containing protein</fullName>
    </recommendedName>
</protein>
<dbReference type="Proteomes" id="UP000016511">
    <property type="component" value="Unassembled WGS sequence"/>
</dbReference>
<organism evidence="3 4">
    <name type="scientific">Aneurinibacillus aneurinilyticus ATCC 12856</name>
    <dbReference type="NCBI Taxonomy" id="649747"/>
    <lineage>
        <taxon>Bacteria</taxon>
        <taxon>Bacillati</taxon>
        <taxon>Bacillota</taxon>
        <taxon>Bacilli</taxon>
        <taxon>Bacillales</taxon>
        <taxon>Paenibacillaceae</taxon>
        <taxon>Aneurinibacillus group</taxon>
        <taxon>Aneurinibacillus</taxon>
    </lineage>
</organism>
<evidence type="ECO:0000313" key="4">
    <source>
        <dbReference type="Proteomes" id="UP000016511"/>
    </source>
</evidence>
<feature type="domain" description="SLH" evidence="2">
    <location>
        <begin position="29"/>
        <end position="92"/>
    </location>
</feature>
<sequence>MKKLKKHWMALAVSPLVASGLLLGEHSAAAAAPFSDIDNHWAEAQILSLARQGIVNGIDKNTFAPERSLTRGQFVVMLANTLKNDLTTSGTAQEAKKYFSDISGSDYYANDLVRLRKAGIIDDRGTFSGERKITRQEMAHYLVNAYRYLYKQDLSSIVNVKHIPFKDAGSIAPSYRADVVIADKINLISGRDNGKFDPRATLTRAEAASVIYRFSQLVPYKDIGVRSGTQLATIQDAYYKNNKLYITFTYSLPGAGYDGQIIVITRSGQQLKIDVDQVKLDSSSSTSGFKQTRTIVVDESDIQTILVRVNGKEEARFNV</sequence>
<dbReference type="PANTHER" id="PTHR43308">
    <property type="entry name" value="OUTER MEMBRANE PROTEIN ALPHA-RELATED"/>
    <property type="match status" value="1"/>
</dbReference>
<feature type="domain" description="SLH" evidence="2">
    <location>
        <begin position="162"/>
        <end position="225"/>
    </location>
</feature>
<evidence type="ECO:0000313" key="3">
    <source>
        <dbReference type="EMBL" id="ERI09971.1"/>
    </source>
</evidence>
<dbReference type="eggNOG" id="COG1657">
    <property type="taxonomic scope" value="Bacteria"/>
</dbReference>
<evidence type="ECO:0000259" key="2">
    <source>
        <dbReference type="PROSITE" id="PS51272"/>
    </source>
</evidence>
<feature type="chain" id="PRO_5038366625" description="SLH domain-containing protein" evidence="1">
    <location>
        <begin position="31"/>
        <end position="319"/>
    </location>
</feature>
<dbReference type="HOGENOM" id="CLU_870575_0_0_9"/>
<dbReference type="InterPro" id="IPR051465">
    <property type="entry name" value="Cell_Envelope_Struct_Comp"/>
</dbReference>
<dbReference type="InterPro" id="IPR001119">
    <property type="entry name" value="SLH_dom"/>
</dbReference>
<gene>
    <name evidence="3" type="ORF">HMPREF0083_01900</name>
</gene>
<evidence type="ECO:0000256" key="1">
    <source>
        <dbReference type="SAM" id="SignalP"/>
    </source>
</evidence>
<keyword evidence="4" id="KW-1185">Reference proteome</keyword>
<name>U1YGP8_ANEAE</name>